<dbReference type="EMBL" id="CM001218">
    <property type="protein sequence ID" value="KEH36427.1"/>
    <property type="molecule type" value="Genomic_DNA"/>
</dbReference>
<proteinExistence type="predicted"/>
<protein>
    <submittedName>
        <fullName evidence="2 3">Uncharacterized protein</fullName>
    </submittedName>
</protein>
<gene>
    <name evidence="2" type="ordered locus">MTR_2g007445</name>
</gene>
<dbReference type="HOGENOM" id="CLU_2691442_0_0_1"/>
<name>A0A072V3N6_MEDTR</name>
<evidence type="ECO:0000313" key="3">
    <source>
        <dbReference type="EnsemblPlants" id="KEH36427"/>
    </source>
</evidence>
<feature type="region of interest" description="Disordered" evidence="1">
    <location>
        <begin position="49"/>
        <end position="74"/>
    </location>
</feature>
<dbReference type="EnsemblPlants" id="KEH36427">
    <property type="protein sequence ID" value="KEH36427"/>
    <property type="gene ID" value="MTR_2g007445"/>
</dbReference>
<reference evidence="2 4" key="1">
    <citation type="journal article" date="2011" name="Nature">
        <title>The Medicago genome provides insight into the evolution of rhizobial symbioses.</title>
        <authorList>
            <person name="Young N.D."/>
            <person name="Debelle F."/>
            <person name="Oldroyd G.E."/>
            <person name="Geurts R."/>
            <person name="Cannon S.B."/>
            <person name="Udvardi M.K."/>
            <person name="Benedito V.A."/>
            <person name="Mayer K.F."/>
            <person name="Gouzy J."/>
            <person name="Schoof H."/>
            <person name="Van de Peer Y."/>
            <person name="Proost S."/>
            <person name="Cook D.R."/>
            <person name="Meyers B.C."/>
            <person name="Spannagl M."/>
            <person name="Cheung F."/>
            <person name="De Mita S."/>
            <person name="Krishnakumar V."/>
            <person name="Gundlach H."/>
            <person name="Zhou S."/>
            <person name="Mudge J."/>
            <person name="Bharti A.K."/>
            <person name="Murray J.D."/>
            <person name="Naoumkina M.A."/>
            <person name="Rosen B."/>
            <person name="Silverstein K.A."/>
            <person name="Tang H."/>
            <person name="Rombauts S."/>
            <person name="Zhao P.X."/>
            <person name="Zhou P."/>
            <person name="Barbe V."/>
            <person name="Bardou P."/>
            <person name="Bechner M."/>
            <person name="Bellec A."/>
            <person name="Berger A."/>
            <person name="Berges H."/>
            <person name="Bidwell S."/>
            <person name="Bisseling T."/>
            <person name="Choisne N."/>
            <person name="Couloux A."/>
            <person name="Denny R."/>
            <person name="Deshpande S."/>
            <person name="Dai X."/>
            <person name="Doyle J.J."/>
            <person name="Dudez A.M."/>
            <person name="Farmer A.D."/>
            <person name="Fouteau S."/>
            <person name="Franken C."/>
            <person name="Gibelin C."/>
            <person name="Gish J."/>
            <person name="Goldstein S."/>
            <person name="Gonzalez A.J."/>
            <person name="Green P.J."/>
            <person name="Hallab A."/>
            <person name="Hartog M."/>
            <person name="Hua A."/>
            <person name="Humphray S.J."/>
            <person name="Jeong D.H."/>
            <person name="Jing Y."/>
            <person name="Jocker A."/>
            <person name="Kenton S.M."/>
            <person name="Kim D.J."/>
            <person name="Klee K."/>
            <person name="Lai H."/>
            <person name="Lang C."/>
            <person name="Lin S."/>
            <person name="Macmil S.L."/>
            <person name="Magdelenat G."/>
            <person name="Matthews L."/>
            <person name="McCorrison J."/>
            <person name="Monaghan E.L."/>
            <person name="Mun J.H."/>
            <person name="Najar F.Z."/>
            <person name="Nicholson C."/>
            <person name="Noirot C."/>
            <person name="O'Bleness M."/>
            <person name="Paule C.R."/>
            <person name="Poulain J."/>
            <person name="Prion F."/>
            <person name="Qin B."/>
            <person name="Qu C."/>
            <person name="Retzel E.F."/>
            <person name="Riddle C."/>
            <person name="Sallet E."/>
            <person name="Samain S."/>
            <person name="Samson N."/>
            <person name="Sanders I."/>
            <person name="Saurat O."/>
            <person name="Scarpelli C."/>
            <person name="Schiex T."/>
            <person name="Segurens B."/>
            <person name="Severin A.J."/>
            <person name="Sherrier D.J."/>
            <person name="Shi R."/>
            <person name="Sims S."/>
            <person name="Singer S.R."/>
            <person name="Sinharoy S."/>
            <person name="Sterck L."/>
            <person name="Viollet A."/>
            <person name="Wang B.B."/>
            <person name="Wang K."/>
            <person name="Wang M."/>
            <person name="Wang X."/>
            <person name="Warfsmann J."/>
            <person name="Weissenbach J."/>
            <person name="White D.D."/>
            <person name="White J.D."/>
            <person name="Wiley G.B."/>
            <person name="Wincker P."/>
            <person name="Xing Y."/>
            <person name="Yang L."/>
            <person name="Yao Z."/>
            <person name="Ying F."/>
            <person name="Zhai J."/>
            <person name="Zhou L."/>
            <person name="Zuber A."/>
            <person name="Denarie J."/>
            <person name="Dixon R.A."/>
            <person name="May G.D."/>
            <person name="Schwartz D.C."/>
            <person name="Rogers J."/>
            <person name="Quetier F."/>
            <person name="Town C.D."/>
            <person name="Roe B.A."/>
        </authorList>
    </citation>
    <scope>NUCLEOTIDE SEQUENCE [LARGE SCALE GENOMIC DNA]</scope>
    <source>
        <strain evidence="2">A17</strain>
        <strain evidence="3 4">cv. Jemalong A17</strain>
    </source>
</reference>
<dbReference type="AlphaFoldDB" id="A0A072V3N6"/>
<dbReference type="Proteomes" id="UP000002051">
    <property type="component" value="Chromosome 2"/>
</dbReference>
<sequence length="74" mass="8520">MEGEVETRGTTRSPRLKSHMRDKLFGKTIPWWTFQQELKLMQFPTTQKPNVVPADCRKESQSDAVGEASITEPR</sequence>
<organism evidence="2 4">
    <name type="scientific">Medicago truncatula</name>
    <name type="common">Barrel medic</name>
    <name type="synonym">Medicago tribuloides</name>
    <dbReference type="NCBI Taxonomy" id="3880"/>
    <lineage>
        <taxon>Eukaryota</taxon>
        <taxon>Viridiplantae</taxon>
        <taxon>Streptophyta</taxon>
        <taxon>Embryophyta</taxon>
        <taxon>Tracheophyta</taxon>
        <taxon>Spermatophyta</taxon>
        <taxon>Magnoliopsida</taxon>
        <taxon>eudicotyledons</taxon>
        <taxon>Gunneridae</taxon>
        <taxon>Pentapetalae</taxon>
        <taxon>rosids</taxon>
        <taxon>fabids</taxon>
        <taxon>Fabales</taxon>
        <taxon>Fabaceae</taxon>
        <taxon>Papilionoideae</taxon>
        <taxon>50 kb inversion clade</taxon>
        <taxon>NPAAA clade</taxon>
        <taxon>Hologalegina</taxon>
        <taxon>IRL clade</taxon>
        <taxon>Trifolieae</taxon>
        <taxon>Medicago</taxon>
    </lineage>
</organism>
<accession>A0A072V3N6</accession>
<reference evidence="2 4" key="2">
    <citation type="journal article" date="2014" name="BMC Genomics">
        <title>An improved genome release (version Mt4.0) for the model legume Medicago truncatula.</title>
        <authorList>
            <person name="Tang H."/>
            <person name="Krishnakumar V."/>
            <person name="Bidwell S."/>
            <person name="Rosen B."/>
            <person name="Chan A."/>
            <person name="Zhou S."/>
            <person name="Gentzbittel L."/>
            <person name="Childs K.L."/>
            <person name="Yandell M."/>
            <person name="Gundlach H."/>
            <person name="Mayer K.F."/>
            <person name="Schwartz D.C."/>
            <person name="Town C.D."/>
        </authorList>
    </citation>
    <scope>GENOME REANNOTATION</scope>
    <source>
        <strain evidence="2">A17</strain>
        <strain evidence="3 4">cv. Jemalong A17</strain>
    </source>
</reference>
<keyword evidence="4" id="KW-1185">Reference proteome</keyword>
<evidence type="ECO:0000256" key="1">
    <source>
        <dbReference type="SAM" id="MobiDB-lite"/>
    </source>
</evidence>
<evidence type="ECO:0000313" key="4">
    <source>
        <dbReference type="Proteomes" id="UP000002051"/>
    </source>
</evidence>
<reference evidence="3" key="3">
    <citation type="submission" date="2015-04" db="UniProtKB">
        <authorList>
            <consortium name="EnsemblPlants"/>
        </authorList>
    </citation>
    <scope>IDENTIFICATION</scope>
    <source>
        <strain evidence="3">cv. Jemalong A17</strain>
    </source>
</reference>
<evidence type="ECO:0000313" key="2">
    <source>
        <dbReference type="EMBL" id="KEH36427.1"/>
    </source>
</evidence>